<dbReference type="RefSeq" id="XP_568618.1">
    <property type="nucleotide sequence ID" value="XM_568618.2"/>
</dbReference>
<keyword evidence="3" id="KW-1185">Reference proteome</keyword>
<sequence>MAMKHWAVLAISDKRFHFDLTLYNDLLCSSFISSTRNINSRRTGFDYPTRISLSMFMHYHPTLVPSGPAPSRPPLFHAKPKPAFPPRTIHNKPRLNATIKLRTAGSERIICQAPFKRKTKHHKLHNQLKRQPALPTIPEQFEDSVTSAPAISRTSSSSQLLPSFERVTTVLRIFSSLFTKDEEEKEKQQQGRWSWLSWNSSGEESSNNEVIRITTEDLLDVGPAITVTSPKRTPSPSSDPFNQFSNNEPFFPDLGCDKGSHCVLDSDPETHSSTWSGIISRDVFYDETWIAGSQLLRTADGQIVCDLQEKGLLNSVSRKAKKERKKRVKTRVANSDLTVGGTHEYFVKSVHLSSHYTTSVSTTTVSGSFAAGTRTDFLRRARQHAMDMLGLDAMAGSRTE</sequence>
<evidence type="ECO:0000313" key="2">
    <source>
        <dbReference type="EMBL" id="AAW47101.1"/>
    </source>
</evidence>
<dbReference type="KEGG" id="cne:CNN00780"/>
<feature type="compositionally biased region" description="Polar residues" evidence="1">
    <location>
        <begin position="226"/>
        <end position="244"/>
    </location>
</feature>
<dbReference type="PaxDb" id="214684-Q5K781"/>
<dbReference type="VEuPathDB" id="FungiDB:CNN00780"/>
<dbReference type="AlphaFoldDB" id="Q5K781"/>
<feature type="region of interest" description="Disordered" evidence="1">
    <location>
        <begin position="225"/>
        <end position="244"/>
    </location>
</feature>
<accession>Q5K781</accession>
<dbReference type="HOGENOM" id="CLU_760803_0_0_1"/>
<organism evidence="2 3">
    <name type="scientific">Cryptococcus deneoformans (strain JEC21 / ATCC MYA-565)</name>
    <name type="common">Cryptococcus neoformans var. neoformans serotype D</name>
    <dbReference type="NCBI Taxonomy" id="214684"/>
    <lineage>
        <taxon>Eukaryota</taxon>
        <taxon>Fungi</taxon>
        <taxon>Dikarya</taxon>
        <taxon>Basidiomycota</taxon>
        <taxon>Agaricomycotina</taxon>
        <taxon>Tremellomycetes</taxon>
        <taxon>Tremellales</taxon>
        <taxon>Cryptococcaceae</taxon>
        <taxon>Cryptococcus</taxon>
        <taxon>Cryptococcus neoformans species complex</taxon>
    </lineage>
</organism>
<evidence type="ECO:0000256" key="1">
    <source>
        <dbReference type="SAM" id="MobiDB-lite"/>
    </source>
</evidence>
<evidence type="ECO:0000313" key="3">
    <source>
        <dbReference type="Proteomes" id="UP000002149"/>
    </source>
</evidence>
<dbReference type="InParanoid" id="Q5K781"/>
<name>Q5K781_CRYD1</name>
<proteinExistence type="predicted"/>
<dbReference type="OrthoDB" id="2574707at2759"/>
<gene>
    <name evidence="2" type="ordered locus">CNN00780</name>
</gene>
<dbReference type="EMBL" id="AE017356">
    <property type="protein sequence ID" value="AAW47101.1"/>
    <property type="molecule type" value="Genomic_DNA"/>
</dbReference>
<protein>
    <submittedName>
        <fullName evidence="2">Expressed protein</fullName>
    </submittedName>
</protein>
<dbReference type="GeneID" id="3255450"/>
<dbReference type="Proteomes" id="UP000002149">
    <property type="component" value="Chromosome 14"/>
</dbReference>
<reference evidence="2 3" key="1">
    <citation type="journal article" date="2005" name="Science">
        <title>The genome of the basidiomycetous yeast and human pathogen Cryptococcus neoformans.</title>
        <authorList>
            <person name="Loftus B.J."/>
            <person name="Fung E."/>
            <person name="Roncaglia P."/>
            <person name="Rowley D."/>
            <person name="Amedeo P."/>
            <person name="Bruno D."/>
            <person name="Vamathevan J."/>
            <person name="Miranda M."/>
            <person name="Anderson I.J."/>
            <person name="Fraser J.A."/>
            <person name="Allen J.E."/>
            <person name="Bosdet I.E."/>
            <person name="Brent M.R."/>
            <person name="Chiu R."/>
            <person name="Doering T.L."/>
            <person name="Donlin M.J."/>
            <person name="D'Souza C.A."/>
            <person name="Fox D.S."/>
            <person name="Grinberg V."/>
            <person name="Fu J."/>
            <person name="Fukushima M."/>
            <person name="Haas B.J."/>
            <person name="Huang J.C."/>
            <person name="Janbon G."/>
            <person name="Jones S.J."/>
            <person name="Koo H.L."/>
            <person name="Krzywinski M.I."/>
            <person name="Kwon-Chung J.K."/>
            <person name="Lengeler K.B."/>
            <person name="Maiti R."/>
            <person name="Marra M.A."/>
            <person name="Marra R.E."/>
            <person name="Mathewson C.A."/>
            <person name="Mitchell T.G."/>
            <person name="Pertea M."/>
            <person name="Riggs F.R."/>
            <person name="Salzberg S.L."/>
            <person name="Schein J.E."/>
            <person name="Shvartsbeyn A."/>
            <person name="Shin H."/>
            <person name="Shumway M."/>
            <person name="Specht C.A."/>
            <person name="Suh B.B."/>
            <person name="Tenney A."/>
            <person name="Utterback T.R."/>
            <person name="Wickes B.L."/>
            <person name="Wortman J.R."/>
            <person name="Wye N.H."/>
            <person name="Kronstad J.W."/>
            <person name="Lodge J.K."/>
            <person name="Heitman J."/>
            <person name="Davis R.W."/>
            <person name="Fraser C.M."/>
            <person name="Hyman R.W."/>
        </authorList>
    </citation>
    <scope>NUCLEOTIDE SEQUENCE [LARGE SCALE GENOMIC DNA]</scope>
    <source>
        <strain evidence="3">JEC21 / ATCC MYA-565</strain>
    </source>
</reference>